<protein>
    <submittedName>
        <fullName evidence="1">Uncharacterized protein</fullName>
    </submittedName>
</protein>
<proteinExistence type="predicted"/>
<dbReference type="Proteomes" id="UP000054359">
    <property type="component" value="Unassembled WGS sequence"/>
</dbReference>
<accession>A0A087TX16</accession>
<sequence length="43" mass="4838">MGEFCFSPTSILGIFARDSQLQFRLSLTDSTAIYNCYINSNVI</sequence>
<gene>
    <name evidence="1" type="ORF">X975_26843</name>
</gene>
<organism evidence="1 2">
    <name type="scientific">Stegodyphus mimosarum</name>
    <name type="common">African social velvet spider</name>
    <dbReference type="NCBI Taxonomy" id="407821"/>
    <lineage>
        <taxon>Eukaryota</taxon>
        <taxon>Metazoa</taxon>
        <taxon>Ecdysozoa</taxon>
        <taxon>Arthropoda</taxon>
        <taxon>Chelicerata</taxon>
        <taxon>Arachnida</taxon>
        <taxon>Araneae</taxon>
        <taxon>Araneomorphae</taxon>
        <taxon>Entelegynae</taxon>
        <taxon>Eresoidea</taxon>
        <taxon>Eresidae</taxon>
        <taxon>Stegodyphus</taxon>
    </lineage>
</organism>
<name>A0A087TX16_STEMI</name>
<evidence type="ECO:0000313" key="1">
    <source>
        <dbReference type="EMBL" id="KFM69655.1"/>
    </source>
</evidence>
<dbReference type="EMBL" id="KK117145">
    <property type="protein sequence ID" value="KFM69655.1"/>
    <property type="molecule type" value="Genomic_DNA"/>
</dbReference>
<reference evidence="1 2" key="1">
    <citation type="submission" date="2013-11" db="EMBL/GenBank/DDBJ databases">
        <title>Genome sequencing of Stegodyphus mimosarum.</title>
        <authorList>
            <person name="Bechsgaard J."/>
        </authorList>
    </citation>
    <scope>NUCLEOTIDE SEQUENCE [LARGE SCALE GENOMIC DNA]</scope>
</reference>
<dbReference type="AlphaFoldDB" id="A0A087TX16"/>
<keyword evidence="2" id="KW-1185">Reference proteome</keyword>
<evidence type="ECO:0000313" key="2">
    <source>
        <dbReference type="Proteomes" id="UP000054359"/>
    </source>
</evidence>
<feature type="non-terminal residue" evidence="1">
    <location>
        <position position="43"/>
    </location>
</feature>